<feature type="non-terminal residue" evidence="1">
    <location>
        <position position="1"/>
    </location>
</feature>
<gene>
    <name evidence="1" type="ORF">KW869_25400</name>
</gene>
<dbReference type="Proteomes" id="UP001621534">
    <property type="component" value="Unassembled WGS sequence"/>
</dbReference>
<accession>A0ABW8P438</accession>
<organism evidence="1 2">
    <name type="scientific">Pseudomonas urmiensis</name>
    <dbReference type="NCBI Taxonomy" id="2745493"/>
    <lineage>
        <taxon>Bacteria</taxon>
        <taxon>Pseudomonadati</taxon>
        <taxon>Pseudomonadota</taxon>
        <taxon>Gammaproteobacteria</taxon>
        <taxon>Pseudomonadales</taxon>
        <taxon>Pseudomonadaceae</taxon>
        <taxon>Pseudomonas</taxon>
    </lineage>
</organism>
<evidence type="ECO:0000313" key="1">
    <source>
        <dbReference type="EMBL" id="MFK5736881.1"/>
    </source>
</evidence>
<comment type="caution">
    <text evidence="1">The sequence shown here is derived from an EMBL/GenBank/DDBJ whole genome shotgun (WGS) entry which is preliminary data.</text>
</comment>
<sequence>ESGKLNDKTRPFLQAFIDKFAAWVKLNRAV</sequence>
<keyword evidence="2" id="KW-1185">Reference proteome</keyword>
<protein>
    <submittedName>
        <fullName evidence="1">ACP phosphodiesterase</fullName>
    </submittedName>
</protein>
<name>A0ABW8P438_9PSED</name>
<evidence type="ECO:0000313" key="2">
    <source>
        <dbReference type="Proteomes" id="UP001621534"/>
    </source>
</evidence>
<proteinExistence type="predicted"/>
<dbReference type="EMBL" id="JAHWXS010000042">
    <property type="protein sequence ID" value="MFK5736881.1"/>
    <property type="molecule type" value="Genomic_DNA"/>
</dbReference>
<reference evidence="1 2" key="1">
    <citation type="journal article" date="2012" name="Plant Soil">
        <title>Screening of plant growth-promoting traits in arsenic-resistant bacteria isolated from the rhizosphere of soybean plants from Argentinean agricultural soil.</title>
        <authorList>
            <person name="Wevar Oller A.L."/>
            <person name="Talano M.A."/>
            <person name="Agostini E."/>
        </authorList>
    </citation>
    <scope>NUCLEOTIDE SEQUENCE [LARGE SCALE GENOMIC DNA]</scope>
    <source>
        <strain evidence="1 2">AW4</strain>
    </source>
</reference>